<dbReference type="CTD" id="100330565"/>
<evidence type="ECO:0000256" key="1">
    <source>
        <dbReference type="ARBA" id="ARBA00022737"/>
    </source>
</evidence>
<dbReference type="SMART" id="SM00248">
    <property type="entry name" value="ANK"/>
    <property type="match status" value="6"/>
</dbReference>
<feature type="repeat" description="ANK" evidence="3">
    <location>
        <begin position="148"/>
        <end position="180"/>
    </location>
</feature>
<evidence type="ECO:0000313" key="6">
    <source>
        <dbReference type="Ensembl" id="ENSDLAP00005034720.2"/>
    </source>
</evidence>
<dbReference type="Gene3D" id="1.25.40.20">
    <property type="entry name" value="Ankyrin repeat-containing domain"/>
    <property type="match status" value="2"/>
</dbReference>
<evidence type="ECO:0000256" key="3">
    <source>
        <dbReference type="PROSITE-ProRule" id="PRU00023"/>
    </source>
</evidence>
<proteinExistence type="predicted"/>
<organism evidence="6 7">
    <name type="scientific">Dicentrarchus labrax</name>
    <name type="common">European seabass</name>
    <name type="synonym">Morone labrax</name>
    <dbReference type="NCBI Taxonomy" id="13489"/>
    <lineage>
        <taxon>Eukaryota</taxon>
        <taxon>Metazoa</taxon>
        <taxon>Chordata</taxon>
        <taxon>Craniata</taxon>
        <taxon>Vertebrata</taxon>
        <taxon>Euteleostomi</taxon>
        <taxon>Actinopterygii</taxon>
        <taxon>Neopterygii</taxon>
        <taxon>Teleostei</taxon>
        <taxon>Neoteleostei</taxon>
        <taxon>Acanthomorphata</taxon>
        <taxon>Eupercaria</taxon>
        <taxon>Moronidae</taxon>
        <taxon>Dicentrarchus</taxon>
    </lineage>
</organism>
<keyword evidence="1" id="KW-0677">Repeat</keyword>
<dbReference type="Proteomes" id="UP000694389">
    <property type="component" value="Unassembled WGS sequence"/>
</dbReference>
<keyword evidence="7" id="KW-1185">Reference proteome</keyword>
<dbReference type="AlphaFoldDB" id="A0A8C4GZE9"/>
<evidence type="ECO:0000256" key="2">
    <source>
        <dbReference type="ARBA" id="ARBA00023043"/>
    </source>
</evidence>
<reference evidence="6" key="1">
    <citation type="submission" date="2025-08" db="UniProtKB">
        <authorList>
            <consortium name="Ensembl"/>
        </authorList>
    </citation>
    <scope>IDENTIFICATION</scope>
</reference>
<dbReference type="Pfam" id="PF00023">
    <property type="entry name" value="Ank"/>
    <property type="match status" value="1"/>
</dbReference>
<feature type="coiled-coil region" evidence="4">
    <location>
        <begin position="680"/>
        <end position="714"/>
    </location>
</feature>
<sequence>MSGQAVVNAPSSSRQGHQTALHRAAMVGNSDAVAALIQGGCALDLQDRDGNTALHEVSWHGFTQCVKLLVKAKADVHIGNKAGNTALHLACQNAHAQTARLLLLGGATPDTKNNRGDTCLHVAARYNNLSLVKILLNSLCTVTERNQGGDTALHVAAALNHKKTVQLLLEAGTDGTIRNHAGKTALDKARDNNHKDVALLLARAPQVHRFMRGRTIRKQRERLTAERRTQSVTRVDILPNKEDSSSVVEETPSSEHTESRTAVKVGPHQQQKQQQQLYHKNPAATSSPYNHHKRRAKEQAWNGDDLRKGKNDLNIKRDLLCDNGEDSSAKNGKTYQLYTLYRDKDGNIRQAPADGCHCRPLLKKLEGQLQFTQEEMKLHILNVQEQVNSRLGQMDRRNRHQIKVLDMLNQERAAAERKNIMYRTEQRIAQGREETLMTQQAAVSNELKRWCMSQLKDMDVQVPAKAQYYKLLPSPSVEQSVADTDLESLPLLSVVSGDSSTSLATYVNILPSKSTNSLGGPKQEQLGSRTYFEMKVDRSPDDYENTALFPLPTKTPSDLLLGSGVKDSPTGAMVPLCGEGFSSSCSQSSISDPGPRLIQHQEQYRTHYGELMSTHNHAGIHTESTRTLEFFIDRPTEPTFSQERNNLHAKEVTQRFFETVSTQLERWYERKLMEVEHQTELRAQQDRKELQQRISALEEELQKLKTNENAENSDVINTGGN</sequence>
<name>A0A8C4GZE9_DICLA</name>
<dbReference type="PANTHER" id="PTHR24173:SF74">
    <property type="entry name" value="ANKYRIN REPEAT DOMAIN-CONTAINING PROTEIN 16"/>
    <property type="match status" value="1"/>
</dbReference>
<feature type="repeat" description="ANK" evidence="3">
    <location>
        <begin position="49"/>
        <end position="81"/>
    </location>
</feature>
<dbReference type="OMA" id="ANADPQW"/>
<feature type="repeat" description="ANK" evidence="3">
    <location>
        <begin position="16"/>
        <end position="48"/>
    </location>
</feature>
<dbReference type="PANTHER" id="PTHR24173">
    <property type="entry name" value="ANKYRIN REPEAT CONTAINING"/>
    <property type="match status" value="1"/>
</dbReference>
<dbReference type="InterPro" id="IPR036770">
    <property type="entry name" value="Ankyrin_rpt-contain_sf"/>
</dbReference>
<protein>
    <submittedName>
        <fullName evidence="6">Ankyrin repeat domain 6a</fullName>
    </submittedName>
</protein>
<evidence type="ECO:0000256" key="5">
    <source>
        <dbReference type="SAM" id="MobiDB-lite"/>
    </source>
</evidence>
<dbReference type="Ensembl" id="ENSDLAT00005037039.2">
    <property type="protein sequence ID" value="ENSDLAP00005034720.2"/>
    <property type="gene ID" value="ENSDLAG00005015497.2"/>
</dbReference>
<dbReference type="PROSITE" id="PS50088">
    <property type="entry name" value="ANK_REPEAT"/>
    <property type="match status" value="5"/>
</dbReference>
<evidence type="ECO:0000256" key="4">
    <source>
        <dbReference type="SAM" id="Coils"/>
    </source>
</evidence>
<dbReference type="PROSITE" id="PS50297">
    <property type="entry name" value="ANK_REP_REGION"/>
    <property type="match status" value="5"/>
</dbReference>
<keyword evidence="2 3" id="KW-0040">ANK repeat</keyword>
<gene>
    <name evidence="6" type="primary">ankrd6a</name>
</gene>
<dbReference type="SUPFAM" id="SSF48403">
    <property type="entry name" value="Ankyrin repeat"/>
    <property type="match status" value="1"/>
</dbReference>
<dbReference type="GeneTree" id="ENSGT00940000155887"/>
<reference evidence="6" key="2">
    <citation type="submission" date="2025-09" db="UniProtKB">
        <authorList>
            <consortium name="Ensembl"/>
        </authorList>
    </citation>
    <scope>IDENTIFICATION</scope>
</reference>
<dbReference type="Pfam" id="PF12796">
    <property type="entry name" value="Ank_2"/>
    <property type="match status" value="1"/>
</dbReference>
<feature type="coiled-coil region" evidence="4">
    <location>
        <begin position="362"/>
        <end position="425"/>
    </location>
</feature>
<feature type="repeat" description="ANK" evidence="3">
    <location>
        <begin position="115"/>
        <end position="147"/>
    </location>
</feature>
<dbReference type="InterPro" id="IPR002110">
    <property type="entry name" value="Ankyrin_rpt"/>
</dbReference>
<dbReference type="GeneID" id="127354101"/>
<keyword evidence="4" id="KW-0175">Coiled coil</keyword>
<accession>A0A8C4GZE9</accession>
<evidence type="ECO:0000313" key="7">
    <source>
        <dbReference type="Proteomes" id="UP000694389"/>
    </source>
</evidence>
<dbReference type="RefSeq" id="XP_051239721.1">
    <property type="nucleotide sequence ID" value="XM_051383761.1"/>
</dbReference>
<feature type="repeat" description="ANK" evidence="3">
    <location>
        <begin position="82"/>
        <end position="114"/>
    </location>
</feature>
<dbReference type="Pfam" id="PF13637">
    <property type="entry name" value="Ank_4"/>
    <property type="match status" value="1"/>
</dbReference>
<feature type="region of interest" description="Disordered" evidence="5">
    <location>
        <begin position="218"/>
        <end position="299"/>
    </location>
</feature>
<dbReference type="OrthoDB" id="424503at2759"/>